<dbReference type="InParanoid" id="A0A212QM47"/>
<dbReference type="EMBL" id="FYEK01000010">
    <property type="protein sequence ID" value="SNB60449.1"/>
    <property type="molecule type" value="Genomic_DNA"/>
</dbReference>
<dbReference type="Proteomes" id="UP000197025">
    <property type="component" value="Unassembled WGS sequence"/>
</dbReference>
<accession>A0A212QM47</accession>
<proteinExistence type="predicted"/>
<evidence type="ECO:0000313" key="1">
    <source>
        <dbReference type="EMBL" id="SNB60449.1"/>
    </source>
</evidence>
<dbReference type="AlphaFoldDB" id="A0A212QM47"/>
<keyword evidence="2" id="KW-1185">Reference proteome</keyword>
<protein>
    <submittedName>
        <fullName evidence="1">Uncharacterized protein</fullName>
    </submittedName>
</protein>
<gene>
    <name evidence="1" type="ORF">SAMN02746019_00025300</name>
</gene>
<reference evidence="2" key="1">
    <citation type="submission" date="2017-06" db="EMBL/GenBank/DDBJ databases">
        <authorList>
            <person name="Varghese N."/>
            <person name="Submissions S."/>
        </authorList>
    </citation>
    <scope>NUCLEOTIDE SEQUENCE [LARGE SCALE GENOMIC DNA]</scope>
    <source>
        <strain evidence="2">JAD2</strain>
    </source>
</reference>
<organism evidence="1 2">
    <name type="scientific">Thermoflexus hugenholtzii JAD2</name>
    <dbReference type="NCBI Taxonomy" id="877466"/>
    <lineage>
        <taxon>Bacteria</taxon>
        <taxon>Bacillati</taxon>
        <taxon>Chloroflexota</taxon>
        <taxon>Thermoflexia</taxon>
        <taxon>Thermoflexales</taxon>
        <taxon>Thermoflexaceae</taxon>
        <taxon>Thermoflexus</taxon>
    </lineage>
</organism>
<name>A0A212QM47_9CHLR</name>
<sequence length="80" mass="8957">MRRLGFLILATMCSRSIGMEFLVVSVDSEQCSSSRGRIERSWMRTMVDSFRATQLANLGRHLIKTPPPPSNAGAWGVVCW</sequence>
<evidence type="ECO:0000313" key="2">
    <source>
        <dbReference type="Proteomes" id="UP000197025"/>
    </source>
</evidence>